<dbReference type="EMBL" id="CP016359">
    <property type="protein sequence ID" value="APU68430.1"/>
    <property type="molecule type" value="Genomic_DNA"/>
</dbReference>
<name>A0A1L7I493_9FLAO</name>
<dbReference type="STRING" id="1229726.GRFL_1706"/>
<organism evidence="1 2">
    <name type="scientific">Christiangramia flava JLT2011</name>
    <dbReference type="NCBI Taxonomy" id="1229726"/>
    <lineage>
        <taxon>Bacteria</taxon>
        <taxon>Pseudomonadati</taxon>
        <taxon>Bacteroidota</taxon>
        <taxon>Flavobacteriia</taxon>
        <taxon>Flavobacteriales</taxon>
        <taxon>Flavobacteriaceae</taxon>
        <taxon>Christiangramia</taxon>
    </lineage>
</organism>
<dbReference type="AlphaFoldDB" id="A0A1L7I493"/>
<reference evidence="1 2" key="1">
    <citation type="submission" date="2016-07" db="EMBL/GenBank/DDBJ databases">
        <title>Multi-omics approach to identify versatile polysaccharide utilization systems of a marine flavobacterium Gramella flava.</title>
        <authorList>
            <person name="Tang K."/>
        </authorList>
    </citation>
    <scope>NUCLEOTIDE SEQUENCE [LARGE SCALE GENOMIC DNA]</scope>
    <source>
        <strain evidence="1 2">JLT2011</strain>
    </source>
</reference>
<evidence type="ECO:0000313" key="1">
    <source>
        <dbReference type="EMBL" id="APU68430.1"/>
    </source>
</evidence>
<protein>
    <submittedName>
        <fullName evidence="1">Uncharacterized protein</fullName>
    </submittedName>
</protein>
<dbReference type="Pfam" id="PF14092">
    <property type="entry name" value="DUF4270"/>
    <property type="match status" value="1"/>
</dbReference>
<dbReference type="Proteomes" id="UP000186230">
    <property type="component" value="Chromosome"/>
</dbReference>
<evidence type="ECO:0000313" key="2">
    <source>
        <dbReference type="Proteomes" id="UP000186230"/>
    </source>
</evidence>
<dbReference type="InterPro" id="IPR025366">
    <property type="entry name" value="DUF4270"/>
</dbReference>
<dbReference type="KEGG" id="gfl:GRFL_1706"/>
<accession>A0A1L7I493</accession>
<dbReference type="PROSITE" id="PS51257">
    <property type="entry name" value="PROKAR_LIPOPROTEIN"/>
    <property type="match status" value="1"/>
</dbReference>
<gene>
    <name evidence="1" type="ORF">GRFL_1706</name>
</gene>
<dbReference type="OrthoDB" id="1466062at2"/>
<keyword evidence="2" id="KW-1185">Reference proteome</keyword>
<proteinExistence type="predicted"/>
<sequence length="515" mass="58244">MKLNRLTLLTAVLAVVFTLTGCDDEFSDVGGEIINNPTDVSLREVEVNSYTRRINSIQTNNLSNLALGTHKDDIYGETTASIVSQLSLGLMDPDFGDNVELDSVVLTIPYYSEETTDTEGETIYELDSIFGTGSFNLAIYETSFFLNEYDPEASFEQREKYYSDQQAQIENNIVELLYEKENFQPSKEPYQTIEIDEIGDNDTLTKAPALRVKLPVEYFQKKIIDKVGSEELLNNFNFKNYFRSIYIKAESNSSEGVQALLNLGSDTEANIRLYYTYDTEEDDETVNKRGTFDLDFYSPSTVNNQFNVYTGEFSEALEQQIAAQDSVEDAENLYLKGQEGSMAIIDLFPNQEILTELRANDWLINEANLIFYVNQDERGIAEEPERLLLYDVENNQLLIDYYSDPLVSSTDPLNSAITFAPRMERGEDGKGVYYKFRITQYVNEILNNDLDASKLGLVVTGNINVTGFSAVQGLEDVSRVPAGDLLTPRGTVLYGSGAENEDKRLKLQIYYTDYN</sequence>
<dbReference type="RefSeq" id="WP_083644204.1">
    <property type="nucleotide sequence ID" value="NZ_AMRU01000001.1"/>
</dbReference>